<sequence>MKLDTSINIPSEVIGGSAANLTCSLVGALVTVIIAESSNELVYVNADIGNGMLVDSEVYWKGSKVLPAVGAFVYITNVKFPAYV</sequence>
<dbReference type="EMBL" id="MK072247">
    <property type="protein sequence ID" value="AYV80750.1"/>
    <property type="molecule type" value="Genomic_DNA"/>
</dbReference>
<reference evidence="1" key="1">
    <citation type="submission" date="2018-10" db="EMBL/GenBank/DDBJ databases">
        <title>Hidden diversity of soil giant viruses.</title>
        <authorList>
            <person name="Schulz F."/>
            <person name="Alteio L."/>
            <person name="Goudeau D."/>
            <person name="Ryan E.M."/>
            <person name="Malmstrom R.R."/>
            <person name="Blanchard J."/>
            <person name="Woyke T."/>
        </authorList>
    </citation>
    <scope>NUCLEOTIDE SEQUENCE</scope>
    <source>
        <strain evidence="1">HAV1</strain>
    </source>
</reference>
<gene>
    <name evidence="1" type="ORF">Harvfovirus5_54</name>
</gene>
<accession>A0A3G5A0U1</accession>
<organism evidence="1">
    <name type="scientific">Harvfovirus sp</name>
    <dbReference type="NCBI Taxonomy" id="2487768"/>
    <lineage>
        <taxon>Viruses</taxon>
        <taxon>Varidnaviria</taxon>
        <taxon>Bamfordvirae</taxon>
        <taxon>Nucleocytoviricota</taxon>
        <taxon>Megaviricetes</taxon>
        <taxon>Imitervirales</taxon>
        <taxon>Mimiviridae</taxon>
        <taxon>Klosneuvirinae</taxon>
    </lineage>
</organism>
<proteinExistence type="predicted"/>
<name>A0A3G5A0U1_9VIRU</name>
<protein>
    <submittedName>
        <fullName evidence="1">Uncharacterized protein</fullName>
    </submittedName>
</protein>
<evidence type="ECO:0000313" key="1">
    <source>
        <dbReference type="EMBL" id="AYV80750.1"/>
    </source>
</evidence>